<gene>
    <name evidence="2" type="ORF">CC1G_03592</name>
</gene>
<keyword evidence="3" id="KW-1185">Reference proteome</keyword>
<keyword evidence="1" id="KW-0812">Transmembrane</keyword>
<proteinExistence type="predicted"/>
<accession>A8NCN4</accession>
<name>A8NCN4_COPC7</name>
<comment type="caution">
    <text evidence="2">The sequence shown here is derived from an EMBL/GenBank/DDBJ whole genome shotgun (WGS) entry which is preliminary data.</text>
</comment>
<feature type="transmembrane region" description="Helical" evidence="1">
    <location>
        <begin position="32"/>
        <end position="53"/>
    </location>
</feature>
<dbReference type="AlphaFoldDB" id="A8NCN4"/>
<evidence type="ECO:0000313" key="3">
    <source>
        <dbReference type="Proteomes" id="UP000001861"/>
    </source>
</evidence>
<organism evidence="2 3">
    <name type="scientific">Coprinopsis cinerea (strain Okayama-7 / 130 / ATCC MYA-4618 / FGSC 9003)</name>
    <name type="common">Inky cap fungus</name>
    <name type="synonym">Hormographiella aspergillata</name>
    <dbReference type="NCBI Taxonomy" id="240176"/>
    <lineage>
        <taxon>Eukaryota</taxon>
        <taxon>Fungi</taxon>
        <taxon>Dikarya</taxon>
        <taxon>Basidiomycota</taxon>
        <taxon>Agaricomycotina</taxon>
        <taxon>Agaricomycetes</taxon>
        <taxon>Agaricomycetidae</taxon>
        <taxon>Agaricales</taxon>
        <taxon>Agaricineae</taxon>
        <taxon>Psathyrellaceae</taxon>
        <taxon>Coprinopsis</taxon>
    </lineage>
</organism>
<dbReference type="EMBL" id="AACS02000009">
    <property type="protein sequence ID" value="EAU89327.2"/>
    <property type="molecule type" value="Genomic_DNA"/>
</dbReference>
<evidence type="ECO:0000313" key="2">
    <source>
        <dbReference type="EMBL" id="EAU89327.2"/>
    </source>
</evidence>
<dbReference type="GeneID" id="6009066"/>
<dbReference type="VEuPathDB" id="FungiDB:CC1G_03592"/>
<evidence type="ECO:0000256" key="1">
    <source>
        <dbReference type="SAM" id="Phobius"/>
    </source>
</evidence>
<dbReference type="Proteomes" id="UP000001861">
    <property type="component" value="Unassembled WGS sequence"/>
</dbReference>
<keyword evidence="1" id="KW-1133">Transmembrane helix</keyword>
<keyword evidence="1" id="KW-0472">Membrane</keyword>
<reference evidence="2 3" key="1">
    <citation type="journal article" date="2010" name="Proc. Natl. Acad. Sci. U.S.A.">
        <title>Insights into evolution of multicellular fungi from the assembled chromosomes of the mushroom Coprinopsis cinerea (Coprinus cinereus).</title>
        <authorList>
            <person name="Stajich J.E."/>
            <person name="Wilke S.K."/>
            <person name="Ahren D."/>
            <person name="Au C.H."/>
            <person name="Birren B.W."/>
            <person name="Borodovsky M."/>
            <person name="Burns C."/>
            <person name="Canback B."/>
            <person name="Casselton L.A."/>
            <person name="Cheng C.K."/>
            <person name="Deng J."/>
            <person name="Dietrich F.S."/>
            <person name="Fargo D.C."/>
            <person name="Farman M.L."/>
            <person name="Gathman A.C."/>
            <person name="Goldberg J."/>
            <person name="Guigo R."/>
            <person name="Hoegger P.J."/>
            <person name="Hooker J.B."/>
            <person name="Huggins A."/>
            <person name="James T.Y."/>
            <person name="Kamada T."/>
            <person name="Kilaru S."/>
            <person name="Kodira C."/>
            <person name="Kues U."/>
            <person name="Kupfer D."/>
            <person name="Kwan H.S."/>
            <person name="Lomsadze A."/>
            <person name="Li W."/>
            <person name="Lilly W.W."/>
            <person name="Ma L.J."/>
            <person name="Mackey A.J."/>
            <person name="Manning G."/>
            <person name="Martin F."/>
            <person name="Muraguchi H."/>
            <person name="Natvig D.O."/>
            <person name="Palmerini H."/>
            <person name="Ramesh M.A."/>
            <person name="Rehmeyer C.J."/>
            <person name="Roe B.A."/>
            <person name="Shenoy N."/>
            <person name="Stanke M."/>
            <person name="Ter-Hovhannisyan V."/>
            <person name="Tunlid A."/>
            <person name="Velagapudi R."/>
            <person name="Vision T.J."/>
            <person name="Zeng Q."/>
            <person name="Zolan M.E."/>
            <person name="Pukkila P.J."/>
        </authorList>
    </citation>
    <scope>NUCLEOTIDE SEQUENCE [LARGE SCALE GENOMIC DNA]</scope>
    <source>
        <strain evidence="3">Okayama-7 / 130 / ATCC MYA-4618 / FGSC 9003</strain>
    </source>
</reference>
<dbReference type="InParanoid" id="A8NCN4"/>
<protein>
    <submittedName>
        <fullName evidence="2">Uncharacterized protein</fullName>
    </submittedName>
</protein>
<dbReference type="HOGENOM" id="CLU_2346612_0_0_1"/>
<dbReference type="KEGG" id="cci:CC1G_03592"/>
<sequence>MIPSRIARNTPIQELWGRTKPMPGFKPRSDSATMFMTFGALTVATGLAYYWGWVAEGRRETKKAHLDLTSYGHTLTSRGVPAENDAEGLMLANFTPY</sequence>
<dbReference type="RefSeq" id="XP_001832578.2">
    <property type="nucleotide sequence ID" value="XM_001832526.2"/>
</dbReference>